<comment type="caution">
    <text evidence="2">The sequence shown here is derived from an EMBL/GenBank/DDBJ whole genome shotgun (WGS) entry which is preliminary data.</text>
</comment>
<evidence type="ECO:0000256" key="1">
    <source>
        <dbReference type="SAM" id="MobiDB-lite"/>
    </source>
</evidence>
<name>A0ABD5NLP5_9EURY</name>
<dbReference type="Proteomes" id="UP001595846">
    <property type="component" value="Unassembled WGS sequence"/>
</dbReference>
<feature type="region of interest" description="Disordered" evidence="1">
    <location>
        <begin position="177"/>
        <end position="202"/>
    </location>
</feature>
<dbReference type="GeneID" id="73903359"/>
<sequence length="202" mass="21762">MGLLERLRGEGNTARFDDVEADVTYTVSPASHTIAFAIAVSAAERDALADLVRADETATGHEETLTTAVSAALDDEVADPDAVVDRIRRPRRVAAAVAETWEELLTDDPDVVYLPVGMAGELAAFVATCRERDANADDSFTLPDTFERVASLVVRIKGATERPDNRIVVHRDRVPAVEPTVRSGVDEPSQSSAERAESEESS</sequence>
<dbReference type="AlphaFoldDB" id="A0ABD5NLP5"/>
<dbReference type="RefSeq" id="WP_256530667.1">
    <property type="nucleotide sequence ID" value="NZ_CP101824.1"/>
</dbReference>
<dbReference type="EMBL" id="JBHSAQ010000002">
    <property type="protein sequence ID" value="MFC3957978.1"/>
    <property type="molecule type" value="Genomic_DNA"/>
</dbReference>
<evidence type="ECO:0000313" key="2">
    <source>
        <dbReference type="EMBL" id="MFC3957978.1"/>
    </source>
</evidence>
<gene>
    <name evidence="2" type="ORF">ACFOUR_06275</name>
</gene>
<organism evidence="2 3">
    <name type="scientific">Halovivax cerinus</name>
    <dbReference type="NCBI Taxonomy" id="1487865"/>
    <lineage>
        <taxon>Archaea</taxon>
        <taxon>Methanobacteriati</taxon>
        <taxon>Methanobacteriota</taxon>
        <taxon>Stenosarchaea group</taxon>
        <taxon>Halobacteria</taxon>
        <taxon>Halobacteriales</taxon>
        <taxon>Natrialbaceae</taxon>
        <taxon>Halovivax</taxon>
    </lineage>
</organism>
<accession>A0ABD5NLP5</accession>
<protein>
    <submittedName>
        <fullName evidence="2">Uncharacterized protein</fullName>
    </submittedName>
</protein>
<evidence type="ECO:0000313" key="3">
    <source>
        <dbReference type="Proteomes" id="UP001595846"/>
    </source>
</evidence>
<keyword evidence="3" id="KW-1185">Reference proteome</keyword>
<proteinExistence type="predicted"/>
<reference evidence="2 3" key="1">
    <citation type="journal article" date="2019" name="Int. J. Syst. Evol. Microbiol.">
        <title>The Global Catalogue of Microorganisms (GCM) 10K type strain sequencing project: providing services to taxonomists for standard genome sequencing and annotation.</title>
        <authorList>
            <consortium name="The Broad Institute Genomics Platform"/>
            <consortium name="The Broad Institute Genome Sequencing Center for Infectious Disease"/>
            <person name="Wu L."/>
            <person name="Ma J."/>
        </authorList>
    </citation>
    <scope>NUCLEOTIDE SEQUENCE [LARGE SCALE GENOMIC DNA]</scope>
    <source>
        <strain evidence="2 3">IBRC-M 10256</strain>
    </source>
</reference>